<keyword evidence="4" id="KW-1185">Reference proteome</keyword>
<dbReference type="RefSeq" id="WP_094336744.1">
    <property type="nucleotide sequence ID" value="NZ_LWHJ01000032.1"/>
</dbReference>
<protein>
    <submittedName>
        <fullName evidence="3">Preprotein translocase</fullName>
    </submittedName>
</protein>
<dbReference type="STRING" id="1826909.A5893_16445"/>
<evidence type="ECO:0000259" key="2">
    <source>
        <dbReference type="PROSITE" id="PS51724"/>
    </source>
</evidence>
<sequence length="137" mass="15935">MKKTLYIFFIFFSSYAFAQNDAKVTVVKDPLIDSLIARRIALTKGVSKDGTLITVYGFRIQIYYGPDRKEAYNEQAKFKSYYPEYETYLSYMQPNYSVKVGDFRSKSEAQNLLNNLRSTFPTVFIFNQPINPLKADE</sequence>
<dbReference type="AlphaFoldDB" id="A0A179DBQ9"/>
<dbReference type="SUPFAM" id="SSF110997">
    <property type="entry name" value="Sporulation related repeat"/>
    <property type="match status" value="1"/>
</dbReference>
<feature type="domain" description="SPOR" evidence="2">
    <location>
        <begin position="52"/>
        <end position="132"/>
    </location>
</feature>
<evidence type="ECO:0000256" key="1">
    <source>
        <dbReference type="SAM" id="SignalP"/>
    </source>
</evidence>
<feature type="signal peptide" evidence="1">
    <location>
        <begin position="1"/>
        <end position="18"/>
    </location>
</feature>
<dbReference type="Pfam" id="PF05036">
    <property type="entry name" value="SPOR"/>
    <property type="match status" value="1"/>
</dbReference>
<dbReference type="PROSITE" id="PS51724">
    <property type="entry name" value="SPOR"/>
    <property type="match status" value="1"/>
</dbReference>
<dbReference type="EMBL" id="LWHJ01000032">
    <property type="protein sequence ID" value="OAQ37959.1"/>
    <property type="molecule type" value="Genomic_DNA"/>
</dbReference>
<feature type="chain" id="PRO_5008100315" evidence="1">
    <location>
        <begin position="19"/>
        <end position="137"/>
    </location>
</feature>
<evidence type="ECO:0000313" key="4">
    <source>
        <dbReference type="Proteomes" id="UP000078459"/>
    </source>
</evidence>
<gene>
    <name evidence="3" type="ORF">A5893_16445</name>
</gene>
<name>A0A179DBQ9_9SPHI</name>
<accession>A0A179DBQ9</accession>
<comment type="caution">
    <text evidence="3">The sequence shown here is derived from an EMBL/GenBank/DDBJ whole genome shotgun (WGS) entry which is preliminary data.</text>
</comment>
<evidence type="ECO:0000313" key="3">
    <source>
        <dbReference type="EMBL" id="OAQ37959.1"/>
    </source>
</evidence>
<dbReference type="Proteomes" id="UP000078459">
    <property type="component" value="Unassembled WGS sequence"/>
</dbReference>
<dbReference type="InterPro" id="IPR007730">
    <property type="entry name" value="SPOR-like_dom"/>
</dbReference>
<dbReference type="InterPro" id="IPR036680">
    <property type="entry name" value="SPOR-like_sf"/>
</dbReference>
<dbReference type="OrthoDB" id="2473397at2"/>
<organism evidence="3 4">
    <name type="scientific">Pedobacter psychrophilus</name>
    <dbReference type="NCBI Taxonomy" id="1826909"/>
    <lineage>
        <taxon>Bacteria</taxon>
        <taxon>Pseudomonadati</taxon>
        <taxon>Bacteroidota</taxon>
        <taxon>Sphingobacteriia</taxon>
        <taxon>Sphingobacteriales</taxon>
        <taxon>Sphingobacteriaceae</taxon>
        <taxon>Pedobacter</taxon>
    </lineage>
</organism>
<dbReference type="GO" id="GO:0042834">
    <property type="term" value="F:peptidoglycan binding"/>
    <property type="evidence" value="ECO:0007669"/>
    <property type="project" value="InterPro"/>
</dbReference>
<proteinExistence type="predicted"/>
<dbReference type="Gene3D" id="3.30.70.1070">
    <property type="entry name" value="Sporulation related repeat"/>
    <property type="match status" value="1"/>
</dbReference>
<reference evidence="3 4" key="1">
    <citation type="submission" date="2016-04" db="EMBL/GenBank/DDBJ databases">
        <authorList>
            <person name="Evans L.H."/>
            <person name="Alamgir A."/>
            <person name="Owens N."/>
            <person name="Weber N.D."/>
            <person name="Virtaneva K."/>
            <person name="Barbian K."/>
            <person name="Babar A."/>
            <person name="Rosenke K."/>
        </authorList>
    </citation>
    <scope>NUCLEOTIDE SEQUENCE [LARGE SCALE GENOMIC DNA]</scope>
    <source>
        <strain evidence="3 4">CCM 8644</strain>
    </source>
</reference>
<reference evidence="3 4" key="2">
    <citation type="submission" date="2016-06" db="EMBL/GenBank/DDBJ databases">
        <title>Pedobacter psychrophilus sp. nov., isolated from Antarctic fragmentary rock.</title>
        <authorList>
            <person name="Svec P."/>
        </authorList>
    </citation>
    <scope>NUCLEOTIDE SEQUENCE [LARGE SCALE GENOMIC DNA]</scope>
    <source>
        <strain evidence="3 4">CCM 8644</strain>
    </source>
</reference>
<keyword evidence="1" id="KW-0732">Signal</keyword>